<evidence type="ECO:0000313" key="1">
    <source>
        <dbReference type="EMBL" id="KAJ5471391.1"/>
    </source>
</evidence>
<sequence length="75" mass="8194">MSLDSLSTGKSPIQSAKIDIIPVPESLNPSELDNVHLRAPTYPEVAQGGLIFEEKSVTCVWPLPYNKGKVQWGES</sequence>
<organism evidence="1 2">
    <name type="scientific">Penicillium desertorum</name>
    <dbReference type="NCBI Taxonomy" id="1303715"/>
    <lineage>
        <taxon>Eukaryota</taxon>
        <taxon>Fungi</taxon>
        <taxon>Dikarya</taxon>
        <taxon>Ascomycota</taxon>
        <taxon>Pezizomycotina</taxon>
        <taxon>Eurotiomycetes</taxon>
        <taxon>Eurotiomycetidae</taxon>
        <taxon>Eurotiales</taxon>
        <taxon>Aspergillaceae</taxon>
        <taxon>Penicillium</taxon>
    </lineage>
</organism>
<proteinExistence type="predicted"/>
<dbReference type="EMBL" id="JAPWDO010000005">
    <property type="protein sequence ID" value="KAJ5471391.1"/>
    <property type="molecule type" value="Genomic_DNA"/>
</dbReference>
<reference evidence="1" key="1">
    <citation type="submission" date="2022-12" db="EMBL/GenBank/DDBJ databases">
        <authorList>
            <person name="Petersen C."/>
        </authorList>
    </citation>
    <scope>NUCLEOTIDE SEQUENCE</scope>
    <source>
        <strain evidence="1">IBT 17660</strain>
    </source>
</reference>
<dbReference type="Proteomes" id="UP001147760">
    <property type="component" value="Unassembled WGS sequence"/>
</dbReference>
<accession>A0A9W9WPN7</accession>
<gene>
    <name evidence="1" type="ORF">N7530_008748</name>
</gene>
<dbReference type="AlphaFoldDB" id="A0A9W9WPN7"/>
<reference evidence="1" key="2">
    <citation type="journal article" date="2023" name="IMA Fungus">
        <title>Comparative genomic study of the Penicillium genus elucidates a diverse pangenome and 15 lateral gene transfer events.</title>
        <authorList>
            <person name="Petersen C."/>
            <person name="Sorensen T."/>
            <person name="Nielsen M.R."/>
            <person name="Sondergaard T.E."/>
            <person name="Sorensen J.L."/>
            <person name="Fitzpatrick D.A."/>
            <person name="Frisvad J.C."/>
            <person name="Nielsen K.L."/>
        </authorList>
    </citation>
    <scope>NUCLEOTIDE SEQUENCE</scope>
    <source>
        <strain evidence="1">IBT 17660</strain>
    </source>
</reference>
<dbReference type="OrthoDB" id="10369786at2759"/>
<comment type="caution">
    <text evidence="1">The sequence shown here is derived from an EMBL/GenBank/DDBJ whole genome shotgun (WGS) entry which is preliminary data.</text>
</comment>
<keyword evidence="2" id="KW-1185">Reference proteome</keyword>
<name>A0A9W9WPN7_9EURO</name>
<protein>
    <submittedName>
        <fullName evidence="1">Uncharacterized protein</fullName>
    </submittedName>
</protein>
<evidence type="ECO:0000313" key="2">
    <source>
        <dbReference type="Proteomes" id="UP001147760"/>
    </source>
</evidence>